<keyword evidence="1" id="KW-0805">Transcription regulation</keyword>
<dbReference type="SUPFAM" id="SSF46689">
    <property type="entry name" value="Homeodomain-like"/>
    <property type="match status" value="1"/>
</dbReference>
<dbReference type="Pfam" id="PF02311">
    <property type="entry name" value="AraC_binding"/>
    <property type="match status" value="1"/>
</dbReference>
<reference evidence="5 6" key="1">
    <citation type="submission" date="2016-11" db="EMBL/GenBank/DDBJ databases">
        <authorList>
            <person name="Jaros S."/>
            <person name="Januszkiewicz K."/>
            <person name="Wedrychowicz H."/>
        </authorList>
    </citation>
    <scope>NUCLEOTIDE SEQUENCE [LARGE SCALE GENOMIC DNA]</scope>
    <source>
        <strain evidence="5 6">DSM 15930</strain>
    </source>
</reference>
<dbReference type="PANTHER" id="PTHR43280">
    <property type="entry name" value="ARAC-FAMILY TRANSCRIPTIONAL REGULATOR"/>
    <property type="match status" value="1"/>
</dbReference>
<sequence>MYFCLQTDNLPKVSYMSRNITPEHWTHLSRVTDEYILYIINSGTLYLKEGDYEYELHAGDILLLEPGYPHEGYKESSCDYYYIQFSENTFTTFDCSKFDTIESILLANKRLFYNCDPLSYEPYTQSKLFIPKDLCITDSSVLTRIDQYMQEALFAFNGQNEHFKLICSCKLIEILTILSSYFSEKVFHETNSRGTISGQMNKTRELLLLLRSSYGEKLTGDMISNKLNINFDYLNRVFKKQTGFTIFGYLNTIRINKAKELLLTGTMKSYEIAQMVGFNDEYHFSKAFKKSVGQTPTQFLHQTSKQ</sequence>
<dbReference type="PANTHER" id="PTHR43280:SF28">
    <property type="entry name" value="HTH-TYPE TRANSCRIPTIONAL ACTIVATOR RHAS"/>
    <property type="match status" value="1"/>
</dbReference>
<dbReference type="CDD" id="cd02208">
    <property type="entry name" value="cupin_RmlC-like"/>
    <property type="match status" value="1"/>
</dbReference>
<evidence type="ECO:0000256" key="3">
    <source>
        <dbReference type="ARBA" id="ARBA00023163"/>
    </source>
</evidence>
<dbReference type="Gene3D" id="2.60.120.10">
    <property type="entry name" value="Jelly Rolls"/>
    <property type="match status" value="1"/>
</dbReference>
<keyword evidence="2 5" id="KW-0238">DNA-binding</keyword>
<protein>
    <submittedName>
        <fullName evidence="5">AraC-type DNA-binding protein</fullName>
    </submittedName>
</protein>
<gene>
    <name evidence="5" type="ORF">SAMN02746066_04141</name>
</gene>
<dbReference type="SMART" id="SM00342">
    <property type="entry name" value="HTH_ARAC"/>
    <property type="match status" value="1"/>
</dbReference>
<dbReference type="SUPFAM" id="SSF51215">
    <property type="entry name" value="Regulatory protein AraC"/>
    <property type="match status" value="1"/>
</dbReference>
<evidence type="ECO:0000313" key="5">
    <source>
        <dbReference type="EMBL" id="SHM97063.1"/>
    </source>
</evidence>
<dbReference type="InterPro" id="IPR014710">
    <property type="entry name" value="RmlC-like_jellyroll"/>
</dbReference>
<dbReference type="OrthoDB" id="9807321at2"/>
<evidence type="ECO:0000259" key="4">
    <source>
        <dbReference type="PROSITE" id="PS01124"/>
    </source>
</evidence>
<feature type="domain" description="HTH araC/xylS-type" evidence="4">
    <location>
        <begin position="204"/>
        <end position="302"/>
    </location>
</feature>
<evidence type="ECO:0000256" key="1">
    <source>
        <dbReference type="ARBA" id="ARBA00023015"/>
    </source>
</evidence>
<dbReference type="InterPro" id="IPR003313">
    <property type="entry name" value="AraC-bd"/>
</dbReference>
<organism evidence="5 6">
    <name type="scientific">Anaerosporobacter mobilis DSM 15930</name>
    <dbReference type="NCBI Taxonomy" id="1120996"/>
    <lineage>
        <taxon>Bacteria</taxon>
        <taxon>Bacillati</taxon>
        <taxon>Bacillota</taxon>
        <taxon>Clostridia</taxon>
        <taxon>Lachnospirales</taxon>
        <taxon>Lachnospiraceae</taxon>
        <taxon>Anaerosporobacter</taxon>
    </lineage>
</organism>
<dbReference type="InterPro" id="IPR037923">
    <property type="entry name" value="HTH-like"/>
</dbReference>
<evidence type="ECO:0000313" key="6">
    <source>
        <dbReference type="Proteomes" id="UP000184038"/>
    </source>
</evidence>
<proteinExistence type="predicted"/>
<name>A0A1M7N148_9FIRM</name>
<dbReference type="PRINTS" id="PR00032">
    <property type="entry name" value="HTHARAC"/>
</dbReference>
<keyword evidence="6" id="KW-1185">Reference proteome</keyword>
<evidence type="ECO:0000256" key="2">
    <source>
        <dbReference type="ARBA" id="ARBA00023125"/>
    </source>
</evidence>
<keyword evidence="3" id="KW-0804">Transcription</keyword>
<dbReference type="EMBL" id="FRCP01000024">
    <property type="protein sequence ID" value="SHM97063.1"/>
    <property type="molecule type" value="Genomic_DNA"/>
</dbReference>
<dbReference type="Pfam" id="PF12833">
    <property type="entry name" value="HTH_18"/>
    <property type="match status" value="1"/>
</dbReference>
<dbReference type="InterPro" id="IPR018060">
    <property type="entry name" value="HTH_AraC"/>
</dbReference>
<dbReference type="GO" id="GO:0003700">
    <property type="term" value="F:DNA-binding transcription factor activity"/>
    <property type="evidence" value="ECO:0007669"/>
    <property type="project" value="InterPro"/>
</dbReference>
<dbReference type="GO" id="GO:0043565">
    <property type="term" value="F:sequence-specific DNA binding"/>
    <property type="evidence" value="ECO:0007669"/>
    <property type="project" value="InterPro"/>
</dbReference>
<dbReference type="STRING" id="1120996.SAMN02746066_04141"/>
<dbReference type="RefSeq" id="WP_073290942.1">
    <property type="nucleotide sequence ID" value="NZ_FRCP01000024.1"/>
</dbReference>
<dbReference type="InterPro" id="IPR009057">
    <property type="entry name" value="Homeodomain-like_sf"/>
</dbReference>
<dbReference type="AlphaFoldDB" id="A0A1M7N148"/>
<dbReference type="PROSITE" id="PS01124">
    <property type="entry name" value="HTH_ARAC_FAMILY_2"/>
    <property type="match status" value="1"/>
</dbReference>
<dbReference type="Proteomes" id="UP000184038">
    <property type="component" value="Unassembled WGS sequence"/>
</dbReference>
<dbReference type="Gene3D" id="1.10.10.60">
    <property type="entry name" value="Homeodomain-like"/>
    <property type="match status" value="2"/>
</dbReference>
<accession>A0A1M7N148</accession>
<dbReference type="InterPro" id="IPR020449">
    <property type="entry name" value="Tscrpt_reg_AraC-type_HTH"/>
</dbReference>